<accession>A0ABD0M6B1</accession>
<dbReference type="AlphaFoldDB" id="A0ABD0M6B1"/>
<dbReference type="EMBL" id="JACVVK020000004">
    <property type="protein sequence ID" value="KAK7507314.1"/>
    <property type="molecule type" value="Genomic_DNA"/>
</dbReference>
<dbReference type="SMART" id="SM00051">
    <property type="entry name" value="DSL"/>
    <property type="match status" value="1"/>
</dbReference>
<dbReference type="Gene3D" id="2.10.25.140">
    <property type="match status" value="1"/>
</dbReference>
<keyword evidence="6 11" id="KW-1133">Transmembrane helix</keyword>
<evidence type="ECO:0000256" key="3">
    <source>
        <dbReference type="ARBA" id="ARBA00022536"/>
    </source>
</evidence>
<keyword evidence="11" id="KW-0732">Signal</keyword>
<keyword evidence="2 11" id="KW-0217">Developmental protein</keyword>
<keyword evidence="7 11" id="KW-0472">Membrane</keyword>
<dbReference type="PROSITE" id="PS51051">
    <property type="entry name" value="DSL"/>
    <property type="match status" value="1"/>
</dbReference>
<dbReference type="Pfam" id="PF01414">
    <property type="entry name" value="DSL"/>
    <property type="match status" value="1"/>
</dbReference>
<gene>
    <name evidence="15" type="ORF">BaRGS_00001249</name>
</gene>
<evidence type="ECO:0000256" key="11">
    <source>
        <dbReference type="RuleBase" id="RU280815"/>
    </source>
</evidence>
<evidence type="ECO:0000256" key="6">
    <source>
        <dbReference type="ARBA" id="ARBA00022989"/>
    </source>
</evidence>
<dbReference type="InterPro" id="IPR051694">
    <property type="entry name" value="Immunoregulatory_rcpt-like"/>
</dbReference>
<comment type="function">
    <text evidence="11">Putative Notch ligand involved in the mediation of Notch signaling.</text>
</comment>
<dbReference type="InterPro" id="IPR011651">
    <property type="entry name" value="Notch_ligand_N"/>
</dbReference>
<dbReference type="Gene3D" id="2.60.40.3510">
    <property type="match status" value="1"/>
</dbReference>
<name>A0ABD0M6B1_9CAEN</name>
<feature type="transmembrane region" description="Helical" evidence="13">
    <location>
        <begin position="327"/>
        <end position="351"/>
    </location>
</feature>
<proteinExistence type="predicted"/>
<sequence length="385" mass="41380">TLSTHDPVPQHSPPPLLLKWMAGRDRIGADLASQWGDWKTTLIITGEAIVQRKVGVQFLSYVNHEGRLADGTCCDGRTLGNGACEPDQCDTAFSLCFRHHSAGSNCTVTSDTTSVDNNNTVTSFGKKIGSGENDTFSLIALPFSFMEDIVLEVDVLEIDPGVRHLLGNFSLRIDWTDLFTSTPDWHQFHFNNSVISLAVNVTSYCSKYFYGADCSTFCRAKDASTGHYTCENTGAKQCLPGQLCEVKDPVTTTKATSITSSTTTTATATTPATTTTTSKPTTPTPATTPRPAATPAPTPPSSTPYNNNNTTAAQMLNADSDSSGMNIGVVLGPLAALILLGAGSTLAFVLYRRKKRETVAPEKRENPDENKASEETKEPPKDDQQ</sequence>
<comment type="subcellular location">
    <subcellularLocation>
        <location evidence="1">Membrane</location>
        <topology evidence="1">Single-pass membrane protein</topology>
    </subcellularLocation>
    <subcellularLocation>
        <location evidence="11">Membrane</location>
        <topology evidence="11">Single-pass type I membrane protein</topology>
    </subcellularLocation>
</comment>
<feature type="disulfide bond" evidence="10">
    <location>
        <begin position="218"/>
        <end position="230"/>
    </location>
</feature>
<evidence type="ECO:0000256" key="5">
    <source>
        <dbReference type="ARBA" id="ARBA00022737"/>
    </source>
</evidence>
<dbReference type="Pfam" id="PF07657">
    <property type="entry name" value="MNNL"/>
    <property type="match status" value="1"/>
</dbReference>
<comment type="caution">
    <text evidence="15">The sequence shown here is derived from an EMBL/GenBank/DDBJ whole genome shotgun (WGS) entry which is preliminary data.</text>
</comment>
<evidence type="ECO:0000259" key="14">
    <source>
        <dbReference type="PROSITE" id="PS51051"/>
    </source>
</evidence>
<evidence type="ECO:0000256" key="9">
    <source>
        <dbReference type="ARBA" id="ARBA00023180"/>
    </source>
</evidence>
<evidence type="ECO:0000256" key="13">
    <source>
        <dbReference type="SAM" id="Phobius"/>
    </source>
</evidence>
<feature type="compositionally biased region" description="Low complexity" evidence="12">
    <location>
        <begin position="254"/>
        <end position="281"/>
    </location>
</feature>
<keyword evidence="16" id="KW-1185">Reference proteome</keyword>
<evidence type="ECO:0000313" key="16">
    <source>
        <dbReference type="Proteomes" id="UP001519460"/>
    </source>
</evidence>
<evidence type="ECO:0000256" key="7">
    <source>
        <dbReference type="ARBA" id="ARBA00023136"/>
    </source>
</evidence>
<evidence type="ECO:0000313" key="15">
    <source>
        <dbReference type="EMBL" id="KAK7507314.1"/>
    </source>
</evidence>
<feature type="compositionally biased region" description="Pro residues" evidence="12">
    <location>
        <begin position="282"/>
        <end position="302"/>
    </location>
</feature>
<dbReference type="GO" id="GO:0071944">
    <property type="term" value="C:cell periphery"/>
    <property type="evidence" value="ECO:0007669"/>
    <property type="project" value="UniProtKB-ARBA"/>
</dbReference>
<keyword evidence="5 11" id="KW-0677">Repeat</keyword>
<feature type="non-terminal residue" evidence="15">
    <location>
        <position position="1"/>
    </location>
</feature>
<comment type="caution">
    <text evidence="10">Lacks conserved residue(s) required for the propagation of feature annotation.</text>
</comment>
<evidence type="ECO:0000256" key="10">
    <source>
        <dbReference type="PROSITE-ProRule" id="PRU00377"/>
    </source>
</evidence>
<evidence type="ECO:0000256" key="1">
    <source>
        <dbReference type="ARBA" id="ARBA00004167"/>
    </source>
</evidence>
<keyword evidence="9" id="KW-0325">Glycoprotein</keyword>
<feature type="domain" description="DSL" evidence="14">
    <location>
        <begin position="203"/>
        <end position="247"/>
    </location>
</feature>
<dbReference type="GO" id="GO:0016020">
    <property type="term" value="C:membrane"/>
    <property type="evidence" value="ECO:0007669"/>
    <property type="project" value="UniProtKB-SubCell"/>
</dbReference>
<evidence type="ECO:0000256" key="12">
    <source>
        <dbReference type="SAM" id="MobiDB-lite"/>
    </source>
</evidence>
<evidence type="ECO:0000256" key="4">
    <source>
        <dbReference type="ARBA" id="ARBA00022692"/>
    </source>
</evidence>
<keyword evidence="8 10" id="KW-1015">Disulfide bond</keyword>
<dbReference type="PANTHER" id="PTHR15549:SF26">
    <property type="entry name" value="AXIAL BUDDING PATTERN PROTEIN 2-RELATED"/>
    <property type="match status" value="1"/>
</dbReference>
<dbReference type="InterPro" id="IPR001774">
    <property type="entry name" value="DSL"/>
</dbReference>
<feature type="compositionally biased region" description="Basic and acidic residues" evidence="12">
    <location>
        <begin position="357"/>
        <end position="385"/>
    </location>
</feature>
<feature type="region of interest" description="Disordered" evidence="12">
    <location>
        <begin position="254"/>
        <end position="311"/>
    </location>
</feature>
<protein>
    <recommendedName>
        <fullName evidence="11">Delta-like protein</fullName>
    </recommendedName>
</protein>
<evidence type="ECO:0000256" key="2">
    <source>
        <dbReference type="ARBA" id="ARBA00022473"/>
    </source>
</evidence>
<reference evidence="15 16" key="1">
    <citation type="journal article" date="2023" name="Sci. Data">
        <title>Genome assembly of the Korean intertidal mud-creeper Batillaria attramentaria.</title>
        <authorList>
            <person name="Patra A.K."/>
            <person name="Ho P.T."/>
            <person name="Jun S."/>
            <person name="Lee S.J."/>
            <person name="Kim Y."/>
            <person name="Won Y.J."/>
        </authorList>
    </citation>
    <scope>NUCLEOTIDE SEQUENCE [LARGE SCALE GENOMIC DNA]</scope>
    <source>
        <strain evidence="15">Wonlab-2016</strain>
    </source>
</reference>
<feature type="region of interest" description="Disordered" evidence="12">
    <location>
        <begin position="356"/>
        <end position="385"/>
    </location>
</feature>
<keyword evidence="4 11" id="KW-0812">Transmembrane</keyword>
<keyword evidence="3 11" id="KW-0245">EGF-like domain</keyword>
<dbReference type="Proteomes" id="UP001519460">
    <property type="component" value="Unassembled WGS sequence"/>
</dbReference>
<dbReference type="PANTHER" id="PTHR15549">
    <property type="entry name" value="PAIRED IMMUNOGLOBULIN-LIKE TYPE 2 RECEPTOR"/>
    <property type="match status" value="1"/>
</dbReference>
<organism evidence="15 16">
    <name type="scientific">Batillaria attramentaria</name>
    <dbReference type="NCBI Taxonomy" id="370345"/>
    <lineage>
        <taxon>Eukaryota</taxon>
        <taxon>Metazoa</taxon>
        <taxon>Spiralia</taxon>
        <taxon>Lophotrochozoa</taxon>
        <taxon>Mollusca</taxon>
        <taxon>Gastropoda</taxon>
        <taxon>Caenogastropoda</taxon>
        <taxon>Sorbeoconcha</taxon>
        <taxon>Cerithioidea</taxon>
        <taxon>Batillariidae</taxon>
        <taxon>Batillaria</taxon>
    </lineage>
</organism>
<feature type="disulfide bond" evidence="10">
    <location>
        <begin position="205"/>
        <end position="214"/>
    </location>
</feature>
<evidence type="ECO:0000256" key="8">
    <source>
        <dbReference type="ARBA" id="ARBA00023157"/>
    </source>
</evidence>